<gene>
    <name evidence="1" type="ORF">GCM10022210_22670</name>
</gene>
<dbReference type="PANTHER" id="PTHR39550:SF1">
    <property type="entry name" value="SLL0658 PROTEIN"/>
    <property type="match status" value="1"/>
</dbReference>
<comment type="caution">
    <text evidence="1">The sequence shown here is derived from an EMBL/GenBank/DDBJ whole genome shotgun (WGS) entry which is preliminary data.</text>
</comment>
<accession>A0ABP7PXT4</accession>
<dbReference type="EMBL" id="BAAAZC010000016">
    <property type="protein sequence ID" value="GAA3972417.1"/>
    <property type="molecule type" value="Genomic_DNA"/>
</dbReference>
<dbReference type="Pfam" id="PF11848">
    <property type="entry name" value="DUF3368"/>
    <property type="match status" value="1"/>
</dbReference>
<proteinExistence type="predicted"/>
<evidence type="ECO:0008006" key="3">
    <source>
        <dbReference type="Google" id="ProtNLM"/>
    </source>
</evidence>
<reference evidence="2" key="1">
    <citation type="journal article" date="2019" name="Int. J. Syst. Evol. Microbiol.">
        <title>The Global Catalogue of Microorganisms (GCM) 10K type strain sequencing project: providing services to taxonomists for standard genome sequencing and annotation.</title>
        <authorList>
            <consortium name="The Broad Institute Genomics Platform"/>
            <consortium name="The Broad Institute Genome Sequencing Center for Infectious Disease"/>
            <person name="Wu L."/>
            <person name="Ma J."/>
        </authorList>
    </citation>
    <scope>NUCLEOTIDE SEQUENCE [LARGE SCALE GENOMIC DNA]</scope>
    <source>
        <strain evidence="2">JCM 16601</strain>
    </source>
</reference>
<evidence type="ECO:0000313" key="1">
    <source>
        <dbReference type="EMBL" id="GAA3972417.1"/>
    </source>
</evidence>
<dbReference type="Proteomes" id="UP001500742">
    <property type="component" value="Unassembled WGS sequence"/>
</dbReference>
<organism evidence="1 2">
    <name type="scientific">Mucilaginibacter dorajii</name>
    <dbReference type="NCBI Taxonomy" id="692994"/>
    <lineage>
        <taxon>Bacteria</taxon>
        <taxon>Pseudomonadati</taxon>
        <taxon>Bacteroidota</taxon>
        <taxon>Sphingobacteriia</taxon>
        <taxon>Sphingobacteriales</taxon>
        <taxon>Sphingobacteriaceae</taxon>
        <taxon>Mucilaginibacter</taxon>
    </lineage>
</organism>
<dbReference type="InterPro" id="IPR021799">
    <property type="entry name" value="PIN-like_prokaryotic"/>
</dbReference>
<dbReference type="PANTHER" id="PTHR39550">
    <property type="entry name" value="SLL0658 PROTEIN"/>
    <property type="match status" value="1"/>
</dbReference>
<protein>
    <recommendedName>
        <fullName evidence="3">DUF3368 domain-containing protein</fullName>
    </recommendedName>
</protein>
<name>A0ABP7PXT4_9SPHI</name>
<sequence>MAEYIVITDTSCLILLDNIKAFDLLHNIYQHIITTPEIAAEFKKTLPDWIQIIPVKDVDLVVTYNKQVDLGEASAIALAQEIPNALLIVDDFKGRRLAGQLNIRFTGTIGVLITARQQNKITSLRPYFDMIKLTDFRIDPILLDRILNDFKD</sequence>
<evidence type="ECO:0000313" key="2">
    <source>
        <dbReference type="Proteomes" id="UP001500742"/>
    </source>
</evidence>
<keyword evidence="2" id="KW-1185">Reference proteome</keyword>
<dbReference type="RefSeq" id="WP_259097593.1">
    <property type="nucleotide sequence ID" value="NZ_BAAAZC010000016.1"/>
</dbReference>